<sequence length="69" mass="8069">MIFSELNITLTAICGVFIHNILYLGERLSERIILFTFLVARLVVKPLTGYYDKYNDSYYGLDFNNEQII</sequence>
<dbReference type="Proteomes" id="UP001221092">
    <property type="component" value="Chromosome"/>
</dbReference>
<gene>
    <name evidence="1" type="primary">wzy</name>
    <name evidence="1" type="ORF">P3K65_26130</name>
</gene>
<accession>A0AAX3QKR0</accession>
<dbReference type="Pfam" id="PF14296">
    <property type="entry name" value="O-ag_pol_Wzy"/>
    <property type="match status" value="1"/>
</dbReference>
<dbReference type="EMBL" id="CP119629">
    <property type="protein sequence ID" value="WES09571.1"/>
    <property type="molecule type" value="Genomic_DNA"/>
</dbReference>
<protein>
    <submittedName>
        <fullName evidence="1">O-antigen polysaccharide polymerase Wzy</fullName>
    </submittedName>
</protein>
<dbReference type="AlphaFoldDB" id="A0AAX3QKR0"/>
<proteinExistence type="predicted"/>
<dbReference type="InterPro" id="IPR029468">
    <property type="entry name" value="O-ag_pol_Wzy"/>
</dbReference>
<organism evidence="1 2">
    <name type="scientific">Bacillus paranthracis</name>
    <dbReference type="NCBI Taxonomy" id="2026186"/>
    <lineage>
        <taxon>Bacteria</taxon>
        <taxon>Bacillati</taxon>
        <taxon>Bacillota</taxon>
        <taxon>Bacilli</taxon>
        <taxon>Bacillales</taxon>
        <taxon>Bacillaceae</taxon>
        <taxon>Bacillus</taxon>
        <taxon>Bacillus cereus group</taxon>
    </lineage>
</organism>
<evidence type="ECO:0000313" key="1">
    <source>
        <dbReference type="EMBL" id="WES09571.1"/>
    </source>
</evidence>
<name>A0AAX3QKR0_9BACI</name>
<evidence type="ECO:0000313" key="2">
    <source>
        <dbReference type="Proteomes" id="UP001221092"/>
    </source>
</evidence>
<reference evidence="1" key="1">
    <citation type="submission" date="2023-03" db="EMBL/GenBank/DDBJ databases">
        <authorList>
            <person name="Liu Z."/>
        </authorList>
    </citation>
    <scope>NUCLEOTIDE SEQUENCE</scope>
    <source>
        <strain evidence="1">Bc006</strain>
    </source>
</reference>